<evidence type="ECO:0000259" key="2">
    <source>
        <dbReference type="PROSITE" id="PS50937"/>
    </source>
</evidence>
<evidence type="ECO:0000313" key="4">
    <source>
        <dbReference type="Proteomes" id="UP001589894"/>
    </source>
</evidence>
<feature type="domain" description="HTH merR-type" evidence="2">
    <location>
        <begin position="3"/>
        <end position="71"/>
    </location>
</feature>
<sequence>MELVPIGEAAHRLGMNTSALRYYEERGLVRPAERRNGRRMYGPDELRQLAFVQVMQRLGMGLDVAAAVLEQPSDQWRSLLREQMAAFELLIARATAARGFLQHAIDCPAHHPVRQCPHLIETLDRQLRHTTADSATSTP</sequence>
<dbReference type="PROSITE" id="PS50937">
    <property type="entry name" value="HTH_MERR_2"/>
    <property type="match status" value="1"/>
</dbReference>
<protein>
    <submittedName>
        <fullName evidence="3">MerR family transcriptional regulator</fullName>
    </submittedName>
</protein>
<reference evidence="3 4" key="1">
    <citation type="submission" date="2024-09" db="EMBL/GenBank/DDBJ databases">
        <authorList>
            <person name="Sun Q."/>
            <person name="Mori K."/>
        </authorList>
    </citation>
    <scope>NUCLEOTIDE SEQUENCE [LARGE SCALE GENOMIC DNA]</scope>
    <source>
        <strain evidence="3 4">TBRC 2205</strain>
    </source>
</reference>
<dbReference type="InterPro" id="IPR009061">
    <property type="entry name" value="DNA-bd_dom_put_sf"/>
</dbReference>
<keyword evidence="4" id="KW-1185">Reference proteome</keyword>
<comment type="caution">
    <text evidence="3">The sequence shown here is derived from an EMBL/GenBank/DDBJ whole genome shotgun (WGS) entry which is preliminary data.</text>
</comment>
<accession>A0ABV6P3C6</accession>
<gene>
    <name evidence="3" type="ORF">ACFFHU_25795</name>
</gene>
<dbReference type="InterPro" id="IPR047057">
    <property type="entry name" value="MerR_fam"/>
</dbReference>
<dbReference type="Gene3D" id="1.10.1660.10">
    <property type="match status" value="1"/>
</dbReference>
<dbReference type="InterPro" id="IPR000551">
    <property type="entry name" value="MerR-type_HTH_dom"/>
</dbReference>
<name>A0ABV6P3C6_9ACTN</name>
<dbReference type="PRINTS" id="PR00040">
    <property type="entry name" value="HTHMERR"/>
</dbReference>
<organism evidence="3 4">
    <name type="scientific">Plantactinospora siamensis</name>
    <dbReference type="NCBI Taxonomy" id="555372"/>
    <lineage>
        <taxon>Bacteria</taxon>
        <taxon>Bacillati</taxon>
        <taxon>Actinomycetota</taxon>
        <taxon>Actinomycetes</taxon>
        <taxon>Micromonosporales</taxon>
        <taxon>Micromonosporaceae</taxon>
        <taxon>Plantactinospora</taxon>
    </lineage>
</organism>
<dbReference type="SMART" id="SM00422">
    <property type="entry name" value="HTH_MERR"/>
    <property type="match status" value="1"/>
</dbReference>
<keyword evidence="1" id="KW-0238">DNA-binding</keyword>
<dbReference type="PANTHER" id="PTHR30204">
    <property type="entry name" value="REDOX-CYCLING DRUG-SENSING TRANSCRIPTIONAL ACTIVATOR SOXR"/>
    <property type="match status" value="1"/>
</dbReference>
<dbReference type="Pfam" id="PF13411">
    <property type="entry name" value="MerR_1"/>
    <property type="match status" value="1"/>
</dbReference>
<evidence type="ECO:0000313" key="3">
    <source>
        <dbReference type="EMBL" id="MFC0567537.1"/>
    </source>
</evidence>
<proteinExistence type="predicted"/>
<evidence type="ECO:0000256" key="1">
    <source>
        <dbReference type="ARBA" id="ARBA00023125"/>
    </source>
</evidence>
<dbReference type="SUPFAM" id="SSF46955">
    <property type="entry name" value="Putative DNA-binding domain"/>
    <property type="match status" value="1"/>
</dbReference>
<dbReference type="RefSeq" id="WP_377342842.1">
    <property type="nucleotide sequence ID" value="NZ_JBHLUE010000026.1"/>
</dbReference>
<dbReference type="EMBL" id="JBHLUE010000026">
    <property type="protein sequence ID" value="MFC0567537.1"/>
    <property type="molecule type" value="Genomic_DNA"/>
</dbReference>
<dbReference type="Proteomes" id="UP001589894">
    <property type="component" value="Unassembled WGS sequence"/>
</dbReference>
<dbReference type="PANTHER" id="PTHR30204:SF97">
    <property type="entry name" value="MERR FAMILY REGULATORY PROTEIN"/>
    <property type="match status" value="1"/>
</dbReference>